<dbReference type="CDD" id="cd06578">
    <property type="entry name" value="HemD"/>
    <property type="match status" value="1"/>
</dbReference>
<dbReference type="AlphaFoldDB" id="A0A518KAV9"/>
<dbReference type="Gene3D" id="3.30.950.10">
    <property type="entry name" value="Methyltransferase, Cobalt-precorrin-4 Transmethylase, Domain 2"/>
    <property type="match status" value="1"/>
</dbReference>
<dbReference type="RefSeq" id="WP_145113763.1">
    <property type="nucleotide sequence ID" value="NZ_CP036349.1"/>
</dbReference>
<evidence type="ECO:0000256" key="10">
    <source>
        <dbReference type="RuleBase" id="RU003960"/>
    </source>
</evidence>
<reference evidence="13 14" key="1">
    <citation type="submission" date="2019-02" db="EMBL/GenBank/DDBJ databases">
        <title>Deep-cultivation of Planctomycetes and their phenomic and genomic characterization uncovers novel biology.</title>
        <authorList>
            <person name="Wiegand S."/>
            <person name="Jogler M."/>
            <person name="Boedeker C."/>
            <person name="Pinto D."/>
            <person name="Vollmers J."/>
            <person name="Rivas-Marin E."/>
            <person name="Kohn T."/>
            <person name="Peeters S.H."/>
            <person name="Heuer A."/>
            <person name="Rast P."/>
            <person name="Oberbeckmann S."/>
            <person name="Bunk B."/>
            <person name="Jeske O."/>
            <person name="Meyerdierks A."/>
            <person name="Storesund J.E."/>
            <person name="Kallscheuer N."/>
            <person name="Luecker S."/>
            <person name="Lage O.M."/>
            <person name="Pohl T."/>
            <person name="Merkel B.J."/>
            <person name="Hornburger P."/>
            <person name="Mueller R.-W."/>
            <person name="Bruemmer F."/>
            <person name="Labrenz M."/>
            <person name="Spormann A.M."/>
            <person name="Op den Camp H."/>
            <person name="Overmann J."/>
            <person name="Amann R."/>
            <person name="Jetten M.S.M."/>
            <person name="Mascher T."/>
            <person name="Medema M.H."/>
            <person name="Devos D.P."/>
            <person name="Kaster A.-K."/>
            <person name="Ovreas L."/>
            <person name="Rohde M."/>
            <person name="Galperin M.Y."/>
            <person name="Jogler C."/>
        </authorList>
    </citation>
    <scope>NUCLEOTIDE SEQUENCE [LARGE SCALE GENOMIC DNA]</scope>
    <source>
        <strain evidence="13 14">Spa11</strain>
    </source>
</reference>
<proteinExistence type="inferred from homology"/>
<dbReference type="SUPFAM" id="SSF53790">
    <property type="entry name" value="Tetrapyrrole methylase"/>
    <property type="match status" value="1"/>
</dbReference>
<dbReference type="PROSITE" id="PS00840">
    <property type="entry name" value="SUMT_2"/>
    <property type="match status" value="1"/>
</dbReference>
<protein>
    <recommendedName>
        <fullName evidence="2">uroporphyrinogen-III C-methyltransferase</fullName>
        <ecNumber evidence="2">2.1.1.107</ecNumber>
    </recommendedName>
</protein>
<dbReference type="PANTHER" id="PTHR45790">
    <property type="entry name" value="SIROHEME SYNTHASE-RELATED"/>
    <property type="match status" value="1"/>
</dbReference>
<dbReference type="Proteomes" id="UP000316426">
    <property type="component" value="Chromosome"/>
</dbReference>
<name>A0A518KAV9_9BACT</name>
<evidence type="ECO:0000313" key="14">
    <source>
        <dbReference type="Proteomes" id="UP000316426"/>
    </source>
</evidence>
<gene>
    <name evidence="13" type="primary">nasF</name>
    <name evidence="13" type="ORF">Spa11_31360</name>
</gene>
<feature type="domain" description="Tetrapyrrole biosynthesis uroporphyrinogen III synthase" evidence="12">
    <location>
        <begin position="271"/>
        <end position="499"/>
    </location>
</feature>
<dbReference type="FunFam" id="3.30.950.10:FF:000001">
    <property type="entry name" value="Siroheme synthase"/>
    <property type="match status" value="1"/>
</dbReference>
<accession>A0A518KAV9</accession>
<keyword evidence="4 10" id="KW-0489">Methyltransferase</keyword>
<dbReference type="InterPro" id="IPR000878">
    <property type="entry name" value="4pyrrol_Mease"/>
</dbReference>
<evidence type="ECO:0000256" key="6">
    <source>
        <dbReference type="ARBA" id="ARBA00022691"/>
    </source>
</evidence>
<comment type="pathway">
    <text evidence="8">Porphyrin-containing compound metabolism; siroheme biosynthesis; precorrin-2 from uroporphyrinogen III: step 1/1.</text>
</comment>
<dbReference type="EMBL" id="CP036349">
    <property type="protein sequence ID" value="QDV74927.1"/>
    <property type="molecule type" value="Genomic_DNA"/>
</dbReference>
<dbReference type="InterPro" id="IPR050161">
    <property type="entry name" value="Siro_Cobalamin_biosynth"/>
</dbReference>
<dbReference type="GO" id="GO:0019354">
    <property type="term" value="P:siroheme biosynthetic process"/>
    <property type="evidence" value="ECO:0007669"/>
    <property type="project" value="InterPro"/>
</dbReference>
<evidence type="ECO:0000256" key="1">
    <source>
        <dbReference type="ARBA" id="ARBA00005879"/>
    </source>
</evidence>
<evidence type="ECO:0000256" key="2">
    <source>
        <dbReference type="ARBA" id="ARBA00012162"/>
    </source>
</evidence>
<keyword evidence="14" id="KW-1185">Reference proteome</keyword>
<dbReference type="GO" id="GO:0004851">
    <property type="term" value="F:uroporphyrin-III C-methyltransferase activity"/>
    <property type="evidence" value="ECO:0007669"/>
    <property type="project" value="UniProtKB-EC"/>
</dbReference>
<evidence type="ECO:0000259" key="12">
    <source>
        <dbReference type="Pfam" id="PF02602"/>
    </source>
</evidence>
<dbReference type="FunFam" id="3.40.1010.10:FF:000001">
    <property type="entry name" value="Siroheme synthase"/>
    <property type="match status" value="1"/>
</dbReference>
<evidence type="ECO:0000256" key="9">
    <source>
        <dbReference type="ARBA" id="ARBA00060548"/>
    </source>
</evidence>
<dbReference type="Pfam" id="PF00590">
    <property type="entry name" value="TP_methylase"/>
    <property type="match status" value="1"/>
</dbReference>
<evidence type="ECO:0000259" key="11">
    <source>
        <dbReference type="Pfam" id="PF00590"/>
    </source>
</evidence>
<evidence type="ECO:0000256" key="7">
    <source>
        <dbReference type="ARBA" id="ARBA00023244"/>
    </source>
</evidence>
<dbReference type="KEGG" id="bmei:Spa11_31360"/>
<dbReference type="InterPro" id="IPR003754">
    <property type="entry name" value="4pyrrol_synth_uPrphyn_synth"/>
</dbReference>
<evidence type="ECO:0000256" key="4">
    <source>
        <dbReference type="ARBA" id="ARBA00022603"/>
    </source>
</evidence>
<feature type="domain" description="Tetrapyrrole methylase" evidence="11">
    <location>
        <begin position="8"/>
        <end position="221"/>
    </location>
</feature>
<dbReference type="InterPro" id="IPR006366">
    <property type="entry name" value="CobA/CysG_C"/>
</dbReference>
<dbReference type="SUPFAM" id="SSF69618">
    <property type="entry name" value="HemD-like"/>
    <property type="match status" value="1"/>
</dbReference>
<dbReference type="Gene3D" id="3.40.50.10090">
    <property type="match status" value="2"/>
</dbReference>
<evidence type="ECO:0000313" key="13">
    <source>
        <dbReference type="EMBL" id="QDV74927.1"/>
    </source>
</evidence>
<dbReference type="InterPro" id="IPR003043">
    <property type="entry name" value="Uropor_MeTrfase_CS"/>
</dbReference>
<dbReference type="GO" id="GO:0032259">
    <property type="term" value="P:methylation"/>
    <property type="evidence" value="ECO:0007669"/>
    <property type="project" value="UniProtKB-KW"/>
</dbReference>
<dbReference type="InterPro" id="IPR035996">
    <property type="entry name" value="4pyrrol_Methylase_sf"/>
</dbReference>
<keyword evidence="3" id="KW-0169">Cobalamin biosynthesis</keyword>
<dbReference type="PANTHER" id="PTHR45790:SF3">
    <property type="entry name" value="S-ADENOSYL-L-METHIONINE-DEPENDENT UROPORPHYRINOGEN III METHYLTRANSFERASE, CHLOROPLASTIC"/>
    <property type="match status" value="1"/>
</dbReference>
<dbReference type="Gene3D" id="3.40.1010.10">
    <property type="entry name" value="Cobalt-precorrin-4 Transmethylase, Domain 1"/>
    <property type="match status" value="1"/>
</dbReference>
<evidence type="ECO:0000256" key="3">
    <source>
        <dbReference type="ARBA" id="ARBA00022573"/>
    </source>
</evidence>
<comment type="pathway">
    <text evidence="9">Cofactor biosynthesis; adenosylcobalamin biosynthesis; precorrin-2 from uroporphyrinogen III: step 1/1.</text>
</comment>
<dbReference type="Pfam" id="PF02602">
    <property type="entry name" value="HEM4"/>
    <property type="match status" value="1"/>
</dbReference>
<sequence length="506" mass="53241">MSAPPTGRVYLVGAGPGDPELLTLAGARRLREADVVLYDYLANDALLRHASPAAERVSLGRHGAGKLWKQDEINARMIAEARAGRTVVRLKGGDPSVFGRLAEEVAALKAAGIEYAIVPGVTTAVAAGAYAGVTITDRDHASCVALVTGHDRSDSDPSGTADFAKLAAFPGTLVVYMGVTNAPEWSRHLIAAGKAPDTPVTIVRRCSLPDQQTLHGRLGELPTILAPGRMRPPLVVVIGDVAGSSDDANWFTSRPLFSKTVVVTRPAGQGDAMAERLADFGARVIEHPVIEITPPDGFAELDAAIDRLSDYAWVVFSSRNGVEALLQRMQQRNRDARAFGNSRIAAIGSATADALAAWRLNADLVPEEFCAESLAAELSREAASKRILLIRASRGREVLAETLDDAGAEVDQVVAYVSRDITAANPAVIEEIAAGRVDWITATSSAIARSAAVLFGEAIAASPNAPRFAAISPITATALRDAGYEAAAVATDYTADGVIDAMLQQR</sequence>
<evidence type="ECO:0000256" key="8">
    <source>
        <dbReference type="ARBA" id="ARBA00025705"/>
    </source>
</evidence>
<keyword evidence="7" id="KW-0627">Porphyrin biosynthesis</keyword>
<comment type="similarity">
    <text evidence="1 10">Belongs to the precorrin methyltransferase family.</text>
</comment>
<dbReference type="InterPro" id="IPR036108">
    <property type="entry name" value="4pyrrol_syn_uPrphyn_synt_sf"/>
</dbReference>
<keyword evidence="6" id="KW-0949">S-adenosyl-L-methionine</keyword>
<dbReference type="InterPro" id="IPR014776">
    <property type="entry name" value="4pyrrole_Mease_sub2"/>
</dbReference>
<dbReference type="EC" id="2.1.1.107" evidence="2"/>
<dbReference type="GO" id="GO:0004852">
    <property type="term" value="F:uroporphyrinogen-III synthase activity"/>
    <property type="evidence" value="ECO:0007669"/>
    <property type="project" value="InterPro"/>
</dbReference>
<evidence type="ECO:0000256" key="5">
    <source>
        <dbReference type="ARBA" id="ARBA00022679"/>
    </source>
</evidence>
<organism evidence="13 14">
    <name type="scientific">Botrimarina mediterranea</name>
    <dbReference type="NCBI Taxonomy" id="2528022"/>
    <lineage>
        <taxon>Bacteria</taxon>
        <taxon>Pseudomonadati</taxon>
        <taxon>Planctomycetota</taxon>
        <taxon>Planctomycetia</taxon>
        <taxon>Pirellulales</taxon>
        <taxon>Lacipirellulaceae</taxon>
        <taxon>Botrimarina</taxon>
    </lineage>
</organism>
<dbReference type="InterPro" id="IPR014777">
    <property type="entry name" value="4pyrrole_Mease_sub1"/>
</dbReference>
<dbReference type="NCBIfam" id="NF004790">
    <property type="entry name" value="PRK06136.1"/>
    <property type="match status" value="1"/>
</dbReference>
<keyword evidence="5 10" id="KW-0808">Transferase</keyword>
<dbReference type="NCBIfam" id="TIGR01469">
    <property type="entry name" value="cobA_cysG_Cterm"/>
    <property type="match status" value="1"/>
</dbReference>
<dbReference type="CDD" id="cd11642">
    <property type="entry name" value="SUMT"/>
    <property type="match status" value="1"/>
</dbReference>
<dbReference type="GO" id="GO:0009236">
    <property type="term" value="P:cobalamin biosynthetic process"/>
    <property type="evidence" value="ECO:0007669"/>
    <property type="project" value="UniProtKB-KW"/>
</dbReference>